<evidence type="ECO:0000313" key="1">
    <source>
        <dbReference type="EMBL" id="DAE14595.1"/>
    </source>
</evidence>
<sequence length="354" mass="39514">MNIANYTGATNGAGEVGQYPLSTETLDFIQKQILLLQSFSHITGDPRPWVIKTTGSNEDGLLAYDGELLTIEALHEPMRSDTEYHFYLIEEKQEIVTQENRFVDARVRRFVRVGKKDEPQGQDLGRAYGETDNVYTLNTPTLDDLRRKAEEFAFITPTEDASIITDAKLPQHREVLLSVKKVDPSLIAPMSVVEVDKAMVTTQTLQGSNKSFMQTLETVDGVKYRRVVISSDEVAKYNKLGYGWRCLPNQIVGSAQVAILPQTRSIHITQNRGILEGAVANFTPEGVVKMLVKHVSLLKGAALRVEVYTVFDPAPGKGQPVVYASLASDSIFLYKYIEQYEPLATTFHLKLITV</sequence>
<organism evidence="1">
    <name type="scientific">virus sp. ct87y24</name>
    <dbReference type="NCBI Taxonomy" id="2825805"/>
    <lineage>
        <taxon>Viruses</taxon>
    </lineage>
</organism>
<proteinExistence type="predicted"/>
<reference evidence="1" key="1">
    <citation type="journal article" date="2021" name="Proc. Natl. Acad. Sci. U.S.A.">
        <title>A Catalog of Tens of Thousands of Viruses from Human Metagenomes Reveals Hidden Associations with Chronic Diseases.</title>
        <authorList>
            <person name="Tisza M.J."/>
            <person name="Buck C.B."/>
        </authorList>
    </citation>
    <scope>NUCLEOTIDE SEQUENCE</scope>
    <source>
        <strain evidence="1">Ct87y24</strain>
    </source>
</reference>
<name>A0A8S5Q735_9VIRU</name>
<protein>
    <submittedName>
        <fullName evidence="1">Uncharacterized protein</fullName>
    </submittedName>
</protein>
<dbReference type="EMBL" id="BK015588">
    <property type="protein sequence ID" value="DAE14595.1"/>
    <property type="molecule type" value="Genomic_DNA"/>
</dbReference>
<accession>A0A8S5Q735</accession>